<gene>
    <name evidence="1" type="ORF">APZ42_025093</name>
</gene>
<dbReference type="AlphaFoldDB" id="A0A164TGR6"/>
<evidence type="ECO:0000313" key="1">
    <source>
        <dbReference type="EMBL" id="KZS10445.1"/>
    </source>
</evidence>
<sequence length="492" mass="54568">MLEGNSIDQLMPNIDSVKSVESSLPSCSMLKGDLVDQLMPNVDSVKSVERHLCSLGRSCIGVKKIRVNESIDYEATSNYGFEDESRKRSLKGNNRKVKKHCDDISITNLFGDQRMESEPEETCLDLPNLSMEQNIQNPIAYLQLSVPLFPTRVPFVDIHNPLTKSPVERKKPANQCVYTPEELDQLDLAGLPEPKTKEQLDEINFWKEVGNKITAKAEFTKANLEQLPINDVCPSMFTMTFTDNDEAKTEVDGSSHEVAEEKEYSSGAANVTIGGNTPAESNVHGKVVKALSGNKILSPSDTKLEIYVVRPDNSFVSGSNPNYLEIHFPDLLPFGREVDFVLPMYDMVTRQQVSTNGFVRSKIPSRRRGADGTLSTNAEAFGQISLEDMKKVCEHKMNCAKTGSKGGTLPPLVSLHGVAAEFFNITVATKHNQHSMAAAAENRGGVYAAHNSLGKAYIWFTFSPDDTKSFKILLYARRPEQSAIYKTKFQAE</sequence>
<dbReference type="EMBL" id="LRGB01001800">
    <property type="protein sequence ID" value="KZS10445.1"/>
    <property type="molecule type" value="Genomic_DNA"/>
</dbReference>
<comment type="caution">
    <text evidence="1">The sequence shown here is derived from an EMBL/GenBank/DDBJ whole genome shotgun (WGS) entry which is preliminary data.</text>
</comment>
<proteinExistence type="predicted"/>
<name>A0A164TGR6_9CRUS</name>
<evidence type="ECO:0000313" key="2">
    <source>
        <dbReference type="Proteomes" id="UP000076858"/>
    </source>
</evidence>
<organism evidence="1 2">
    <name type="scientific">Daphnia magna</name>
    <dbReference type="NCBI Taxonomy" id="35525"/>
    <lineage>
        <taxon>Eukaryota</taxon>
        <taxon>Metazoa</taxon>
        <taxon>Ecdysozoa</taxon>
        <taxon>Arthropoda</taxon>
        <taxon>Crustacea</taxon>
        <taxon>Branchiopoda</taxon>
        <taxon>Diplostraca</taxon>
        <taxon>Cladocera</taxon>
        <taxon>Anomopoda</taxon>
        <taxon>Daphniidae</taxon>
        <taxon>Daphnia</taxon>
    </lineage>
</organism>
<keyword evidence="2" id="KW-1185">Reference proteome</keyword>
<dbReference type="Proteomes" id="UP000076858">
    <property type="component" value="Unassembled WGS sequence"/>
</dbReference>
<accession>A0A164TGR6</accession>
<reference evidence="1 2" key="1">
    <citation type="submission" date="2016-03" db="EMBL/GenBank/DDBJ databases">
        <title>EvidentialGene: Evidence-directed Construction of Genes on Genomes.</title>
        <authorList>
            <person name="Gilbert D.G."/>
            <person name="Choi J.-H."/>
            <person name="Mockaitis K."/>
            <person name="Colbourne J."/>
            <person name="Pfrender M."/>
        </authorList>
    </citation>
    <scope>NUCLEOTIDE SEQUENCE [LARGE SCALE GENOMIC DNA]</scope>
    <source>
        <strain evidence="1 2">Xinb3</strain>
        <tissue evidence="1">Complete organism</tissue>
    </source>
</reference>
<dbReference type="OrthoDB" id="6358133at2759"/>
<protein>
    <submittedName>
        <fullName evidence="1">Uncharacterized protein</fullName>
    </submittedName>
</protein>